<dbReference type="Gene3D" id="2.60.40.150">
    <property type="entry name" value="C2 domain"/>
    <property type="match status" value="2"/>
</dbReference>
<name>A0ABD3WTH5_SINWO</name>
<reference evidence="3 4" key="1">
    <citation type="submission" date="2024-11" db="EMBL/GenBank/DDBJ databases">
        <title>Chromosome-level genome assembly of the freshwater bivalve Anodonta woodiana.</title>
        <authorList>
            <person name="Chen X."/>
        </authorList>
    </citation>
    <scope>NUCLEOTIDE SEQUENCE [LARGE SCALE GENOMIC DNA]</scope>
    <source>
        <strain evidence="3">MN2024</strain>
        <tissue evidence="3">Gills</tissue>
    </source>
</reference>
<dbReference type="InterPro" id="IPR000008">
    <property type="entry name" value="C2_dom"/>
</dbReference>
<sequence length="414" mass="47757">MTAVIVACATGVFILLIVITILLICRQRRRKRRNFDFLLEDPKDTNSVYNSEPMPSTPKLAKRKSCPDAYGSVKGVRSSSSVVEKIREIAERVEGIRHKSFSIPYMQNQSTSLGTLRPEIYSTSSTEGTDDGHLPPSQNGRIWFSMLYDATTEQLTVNLIKINELHERERDKAPRDPFVKIFLSPDERTCRTSKVVKRTLSPVFNQTFYFQVPSAEIASRSIRFSVYDVDKRRVRHSLGHVFIPLKSFDLIRGDICCRDLEETIQSSAPLGDLHIGLTYLPNVDQIKILVLSAKNLRDLESEQGYYVKLNFRYGRKPVKSKKTVIRRLHGQEITFNESFTFNFSGRQLNHCNFIVSLRKAGRSRQGHSREYGFISFGSFMFVHGEDLLHWQDMLAQPRMTIRRWHRLTFSPAKR</sequence>
<evidence type="ECO:0000259" key="2">
    <source>
        <dbReference type="PROSITE" id="PS50004"/>
    </source>
</evidence>
<dbReference type="SMART" id="SM00239">
    <property type="entry name" value="C2"/>
    <property type="match status" value="2"/>
</dbReference>
<evidence type="ECO:0000313" key="3">
    <source>
        <dbReference type="EMBL" id="KAL3876781.1"/>
    </source>
</evidence>
<dbReference type="SUPFAM" id="SSF49562">
    <property type="entry name" value="C2 domain (Calcium/lipid-binding domain, CaLB)"/>
    <property type="match status" value="2"/>
</dbReference>
<dbReference type="PROSITE" id="PS50004">
    <property type="entry name" value="C2"/>
    <property type="match status" value="2"/>
</dbReference>
<keyword evidence="1" id="KW-0472">Membrane</keyword>
<keyword evidence="4" id="KW-1185">Reference proteome</keyword>
<protein>
    <recommendedName>
        <fullName evidence="2">C2 domain-containing protein</fullName>
    </recommendedName>
</protein>
<evidence type="ECO:0000256" key="1">
    <source>
        <dbReference type="SAM" id="Phobius"/>
    </source>
</evidence>
<dbReference type="AlphaFoldDB" id="A0ABD3WTH5"/>
<gene>
    <name evidence="3" type="ORF">ACJMK2_034575</name>
</gene>
<keyword evidence="1" id="KW-0812">Transmembrane</keyword>
<feature type="domain" description="C2" evidence="2">
    <location>
        <begin position="269"/>
        <end position="405"/>
    </location>
</feature>
<dbReference type="PANTHER" id="PTHR10024">
    <property type="entry name" value="SYNAPTOTAGMIN"/>
    <property type="match status" value="1"/>
</dbReference>
<feature type="transmembrane region" description="Helical" evidence="1">
    <location>
        <begin position="6"/>
        <end position="25"/>
    </location>
</feature>
<proteinExistence type="predicted"/>
<feature type="domain" description="C2" evidence="2">
    <location>
        <begin position="138"/>
        <end position="258"/>
    </location>
</feature>
<dbReference type="Proteomes" id="UP001634394">
    <property type="component" value="Unassembled WGS sequence"/>
</dbReference>
<keyword evidence="1" id="KW-1133">Transmembrane helix</keyword>
<dbReference type="PANTHER" id="PTHR10024:SF377">
    <property type="entry name" value="SYNAPTOTAGMIN-15-LIKE ISOFORM X1"/>
    <property type="match status" value="1"/>
</dbReference>
<dbReference type="EMBL" id="JBJQND010000005">
    <property type="protein sequence ID" value="KAL3876781.1"/>
    <property type="molecule type" value="Genomic_DNA"/>
</dbReference>
<dbReference type="Pfam" id="PF00168">
    <property type="entry name" value="C2"/>
    <property type="match status" value="2"/>
</dbReference>
<comment type="caution">
    <text evidence="3">The sequence shown here is derived from an EMBL/GenBank/DDBJ whole genome shotgun (WGS) entry which is preliminary data.</text>
</comment>
<organism evidence="3 4">
    <name type="scientific">Sinanodonta woodiana</name>
    <name type="common">Chinese pond mussel</name>
    <name type="synonym">Anodonta woodiana</name>
    <dbReference type="NCBI Taxonomy" id="1069815"/>
    <lineage>
        <taxon>Eukaryota</taxon>
        <taxon>Metazoa</taxon>
        <taxon>Spiralia</taxon>
        <taxon>Lophotrochozoa</taxon>
        <taxon>Mollusca</taxon>
        <taxon>Bivalvia</taxon>
        <taxon>Autobranchia</taxon>
        <taxon>Heteroconchia</taxon>
        <taxon>Palaeoheterodonta</taxon>
        <taxon>Unionida</taxon>
        <taxon>Unionoidea</taxon>
        <taxon>Unionidae</taxon>
        <taxon>Unioninae</taxon>
        <taxon>Sinanodonta</taxon>
    </lineage>
</organism>
<evidence type="ECO:0000313" key="4">
    <source>
        <dbReference type="Proteomes" id="UP001634394"/>
    </source>
</evidence>
<accession>A0ABD3WTH5</accession>
<dbReference type="InterPro" id="IPR035892">
    <property type="entry name" value="C2_domain_sf"/>
</dbReference>